<dbReference type="AlphaFoldDB" id="A0AAV4TPW1"/>
<dbReference type="EMBL" id="BPLQ01009946">
    <property type="protein sequence ID" value="GIY47486.1"/>
    <property type="molecule type" value="Genomic_DNA"/>
</dbReference>
<comment type="caution">
    <text evidence="2">The sequence shown here is derived from an EMBL/GenBank/DDBJ whole genome shotgun (WGS) entry which is preliminary data.</text>
</comment>
<reference evidence="2 3" key="1">
    <citation type="submission" date="2021-06" db="EMBL/GenBank/DDBJ databases">
        <title>Caerostris darwini draft genome.</title>
        <authorList>
            <person name="Kono N."/>
            <person name="Arakawa K."/>
        </authorList>
    </citation>
    <scope>NUCLEOTIDE SEQUENCE [LARGE SCALE GENOMIC DNA]</scope>
</reference>
<feature type="transmembrane region" description="Helical" evidence="1">
    <location>
        <begin position="95"/>
        <end position="116"/>
    </location>
</feature>
<name>A0AAV4TPW1_9ARAC</name>
<evidence type="ECO:0000256" key="1">
    <source>
        <dbReference type="SAM" id="Phobius"/>
    </source>
</evidence>
<keyword evidence="3" id="KW-1185">Reference proteome</keyword>
<keyword evidence="1" id="KW-0812">Transmembrane</keyword>
<evidence type="ECO:0000313" key="3">
    <source>
        <dbReference type="Proteomes" id="UP001054837"/>
    </source>
</evidence>
<keyword evidence="1" id="KW-0472">Membrane</keyword>
<sequence length="118" mass="13440">MTIFNAINLFKESKCFQVIIIITNKFINESKRTFSRSEFPFRMNGLKNENGANTQKRTSLSLCLLSTNLLLENALAINPEAMEMNFRTCEVHASMAASVMAAINFLMVFFNCAFYCNE</sequence>
<keyword evidence="1" id="KW-1133">Transmembrane helix</keyword>
<gene>
    <name evidence="2" type="ORF">CDAR_242461</name>
</gene>
<dbReference type="Proteomes" id="UP001054837">
    <property type="component" value="Unassembled WGS sequence"/>
</dbReference>
<proteinExistence type="predicted"/>
<evidence type="ECO:0000313" key="2">
    <source>
        <dbReference type="EMBL" id="GIY47486.1"/>
    </source>
</evidence>
<accession>A0AAV4TPW1</accession>
<organism evidence="2 3">
    <name type="scientific">Caerostris darwini</name>
    <dbReference type="NCBI Taxonomy" id="1538125"/>
    <lineage>
        <taxon>Eukaryota</taxon>
        <taxon>Metazoa</taxon>
        <taxon>Ecdysozoa</taxon>
        <taxon>Arthropoda</taxon>
        <taxon>Chelicerata</taxon>
        <taxon>Arachnida</taxon>
        <taxon>Araneae</taxon>
        <taxon>Araneomorphae</taxon>
        <taxon>Entelegynae</taxon>
        <taxon>Araneoidea</taxon>
        <taxon>Araneidae</taxon>
        <taxon>Caerostris</taxon>
    </lineage>
</organism>
<protein>
    <submittedName>
        <fullName evidence="2">Uncharacterized protein</fullName>
    </submittedName>
</protein>